<name>A0A0E0MCA7_ORYPU</name>
<keyword evidence="3" id="KW-1185">Reference proteome</keyword>
<dbReference type="Proteomes" id="UP000026962">
    <property type="component" value="Chromosome 11"/>
</dbReference>
<organism evidence="2">
    <name type="scientific">Oryza punctata</name>
    <name type="common">Red rice</name>
    <dbReference type="NCBI Taxonomy" id="4537"/>
    <lineage>
        <taxon>Eukaryota</taxon>
        <taxon>Viridiplantae</taxon>
        <taxon>Streptophyta</taxon>
        <taxon>Embryophyta</taxon>
        <taxon>Tracheophyta</taxon>
        <taxon>Spermatophyta</taxon>
        <taxon>Magnoliopsida</taxon>
        <taxon>Liliopsida</taxon>
        <taxon>Poales</taxon>
        <taxon>Poaceae</taxon>
        <taxon>BOP clade</taxon>
        <taxon>Oryzoideae</taxon>
        <taxon>Oryzeae</taxon>
        <taxon>Oryzinae</taxon>
        <taxon>Oryza</taxon>
    </lineage>
</organism>
<feature type="region of interest" description="Disordered" evidence="1">
    <location>
        <begin position="1"/>
        <end position="24"/>
    </location>
</feature>
<dbReference type="Gene3D" id="3.40.50.300">
    <property type="entry name" value="P-loop containing nucleotide triphosphate hydrolases"/>
    <property type="match status" value="1"/>
</dbReference>
<sequence length="72" mass="8233">MKQPHTRKSMTNSGKLWRPSRQHPSGTTWLKALLYSVLHRGADDLAAHSPHQLVPFIETQVFIKDRIPDLSC</sequence>
<proteinExistence type="predicted"/>
<dbReference type="InterPro" id="IPR027417">
    <property type="entry name" value="P-loop_NTPase"/>
</dbReference>
<reference evidence="2" key="2">
    <citation type="submission" date="2018-05" db="EMBL/GenBank/DDBJ databases">
        <title>OpunRS2 (Oryza punctata Reference Sequence Version 2).</title>
        <authorList>
            <person name="Zhang J."/>
            <person name="Kudrna D."/>
            <person name="Lee S."/>
            <person name="Talag J."/>
            <person name="Welchert J."/>
            <person name="Wing R.A."/>
        </authorList>
    </citation>
    <scope>NUCLEOTIDE SEQUENCE [LARGE SCALE GENOMIC DNA]</scope>
</reference>
<evidence type="ECO:0000313" key="3">
    <source>
        <dbReference type="Proteomes" id="UP000026962"/>
    </source>
</evidence>
<protein>
    <submittedName>
        <fullName evidence="2">Sulfotransferase</fullName>
    </submittedName>
</protein>
<accession>A0A0E0MCA7</accession>
<dbReference type="HOGENOM" id="CLU_2726573_0_0_1"/>
<dbReference type="Gramene" id="OPUNC11G02330.2">
    <property type="protein sequence ID" value="OPUNC11G02330.2"/>
    <property type="gene ID" value="OPUNC11G02330"/>
</dbReference>
<evidence type="ECO:0000313" key="2">
    <source>
        <dbReference type="EnsemblPlants" id="OPUNC11G02330.2"/>
    </source>
</evidence>
<reference evidence="2" key="1">
    <citation type="submission" date="2015-04" db="UniProtKB">
        <authorList>
            <consortium name="EnsemblPlants"/>
        </authorList>
    </citation>
    <scope>IDENTIFICATION</scope>
</reference>
<evidence type="ECO:0000256" key="1">
    <source>
        <dbReference type="SAM" id="MobiDB-lite"/>
    </source>
</evidence>
<dbReference type="AlphaFoldDB" id="A0A0E0MCA7"/>
<dbReference type="EnsemblPlants" id="OPUNC11G02330.2">
    <property type="protein sequence ID" value="OPUNC11G02330.2"/>
    <property type="gene ID" value="OPUNC11G02330"/>
</dbReference>